<dbReference type="RefSeq" id="WP_086581851.1">
    <property type="nucleotide sequence ID" value="NZ_MUIZ01000001.1"/>
</dbReference>
<proteinExistence type="predicted"/>
<dbReference type="AlphaFoldDB" id="A0A252CFN1"/>
<reference evidence="1 2" key="1">
    <citation type="submission" date="2017-02" db="EMBL/GenBank/DDBJ databases">
        <authorList>
            <person name="Peterson S.W."/>
        </authorList>
    </citation>
    <scope>NUCLEOTIDE SEQUENCE [LARGE SCALE GENOMIC DNA]</scope>
    <source>
        <strain evidence="1">159469</strain>
    </source>
</reference>
<evidence type="ECO:0000313" key="2">
    <source>
        <dbReference type="Proteomes" id="UP000194606"/>
    </source>
</evidence>
<dbReference type="EMBL" id="MUIZ01000001">
    <property type="protein sequence ID" value="OUK05159.1"/>
    <property type="molecule type" value="Genomic_DNA"/>
</dbReference>
<comment type="caution">
    <text evidence="1">The sequence shown here is derived from an EMBL/GenBank/DDBJ whole genome shotgun (WGS) entry which is preliminary data.</text>
</comment>
<organism evidence="1 2">
    <name type="scientific">Lactococcus petauri</name>
    <dbReference type="NCBI Taxonomy" id="1940789"/>
    <lineage>
        <taxon>Bacteria</taxon>
        <taxon>Bacillati</taxon>
        <taxon>Bacillota</taxon>
        <taxon>Bacilli</taxon>
        <taxon>Lactobacillales</taxon>
        <taxon>Streptococcaceae</taxon>
        <taxon>Lactococcus</taxon>
    </lineage>
</organism>
<protein>
    <submittedName>
        <fullName evidence="1">Uncharacterized protein</fullName>
    </submittedName>
</protein>
<accession>A0A252CFN1</accession>
<dbReference type="Proteomes" id="UP000194606">
    <property type="component" value="Unassembled WGS sequence"/>
</dbReference>
<gene>
    <name evidence="1" type="ORF">BZZ03_00105</name>
</gene>
<name>A0A252CFN1_9LACT</name>
<sequence length="201" mass="22413">MKKNITIGLLGLILVGVLVFSLVKLNKTSTKISSLTRELKLEKKEHDTSKKDLENLQVGYSELEHKKNNYVVTDLTEAATTFFNAYLTLNYQSGNNEANQTDYNKRKAEAQKVASQEVIDKYFQPAASSAAVSSELENLQVFVENKENTIVTAIVTYNLHVTVGNTLNRKTGFYNRIQFDTATKKIISATNVGQVPSTVNE</sequence>
<evidence type="ECO:0000313" key="1">
    <source>
        <dbReference type="EMBL" id="OUK05159.1"/>
    </source>
</evidence>